<dbReference type="Proteomes" id="UP001634394">
    <property type="component" value="Unassembled WGS sequence"/>
</dbReference>
<keyword evidence="2" id="KW-1185">Reference proteome</keyword>
<evidence type="ECO:0000313" key="1">
    <source>
        <dbReference type="EMBL" id="KAL3868254.1"/>
    </source>
</evidence>
<comment type="caution">
    <text evidence="1">The sequence shown here is derived from an EMBL/GenBank/DDBJ whole genome shotgun (WGS) entry which is preliminary data.</text>
</comment>
<accession>A0ABD3W2Z4</accession>
<organism evidence="1 2">
    <name type="scientific">Sinanodonta woodiana</name>
    <name type="common">Chinese pond mussel</name>
    <name type="synonym">Anodonta woodiana</name>
    <dbReference type="NCBI Taxonomy" id="1069815"/>
    <lineage>
        <taxon>Eukaryota</taxon>
        <taxon>Metazoa</taxon>
        <taxon>Spiralia</taxon>
        <taxon>Lophotrochozoa</taxon>
        <taxon>Mollusca</taxon>
        <taxon>Bivalvia</taxon>
        <taxon>Autobranchia</taxon>
        <taxon>Heteroconchia</taxon>
        <taxon>Palaeoheterodonta</taxon>
        <taxon>Unionida</taxon>
        <taxon>Unionoidea</taxon>
        <taxon>Unionidae</taxon>
        <taxon>Unioninae</taxon>
        <taxon>Sinanodonta</taxon>
    </lineage>
</organism>
<proteinExistence type="predicted"/>
<sequence>MENSFLPQNAHMLHSNNNNQCMQESCKKRKLYNGIDMESPSSEDLGKAGRTFLPISADAGVYQTDEWKPSGTAMFHPVLQDQYINIKKFDKISAGQGSFYTADRSGNYSKNLTGNVLHLWRYDKQEKKLFISQSFLFTNFQTPLVQSFTPPPPAPRGHLI</sequence>
<protein>
    <submittedName>
        <fullName evidence="1">Uncharacterized protein</fullName>
    </submittedName>
</protein>
<dbReference type="AlphaFoldDB" id="A0ABD3W2Z4"/>
<reference evidence="1 2" key="1">
    <citation type="submission" date="2024-11" db="EMBL/GenBank/DDBJ databases">
        <title>Chromosome-level genome assembly of the freshwater bivalve Anodonta woodiana.</title>
        <authorList>
            <person name="Chen X."/>
        </authorList>
    </citation>
    <scope>NUCLEOTIDE SEQUENCE [LARGE SCALE GENOMIC DNA]</scope>
    <source>
        <strain evidence="1">MN2024</strain>
        <tissue evidence="1">Gills</tissue>
    </source>
</reference>
<gene>
    <name evidence="1" type="ORF">ACJMK2_041085</name>
</gene>
<dbReference type="EMBL" id="JBJQND010000008">
    <property type="protein sequence ID" value="KAL3868254.1"/>
    <property type="molecule type" value="Genomic_DNA"/>
</dbReference>
<evidence type="ECO:0000313" key="2">
    <source>
        <dbReference type="Proteomes" id="UP001634394"/>
    </source>
</evidence>
<name>A0ABD3W2Z4_SINWO</name>